<dbReference type="Proteomes" id="UP000053424">
    <property type="component" value="Unassembled WGS sequence"/>
</dbReference>
<dbReference type="EMBL" id="KN831769">
    <property type="protein sequence ID" value="KIM48420.1"/>
    <property type="molecule type" value="Genomic_DNA"/>
</dbReference>
<feature type="chain" id="PRO_5002162595" evidence="2">
    <location>
        <begin position="21"/>
        <end position="180"/>
    </location>
</feature>
<name>A0A0C3CI47_HEBCY</name>
<accession>A0A0C3CI47</accession>
<feature type="signal peptide" evidence="2">
    <location>
        <begin position="1"/>
        <end position="20"/>
    </location>
</feature>
<sequence length="180" mass="17636">MPSFKSSIVVLFAASHLVVASPVGSNSNQVKNAYSGSGGDASGRSIYPSESYSGTGLFGGIVRKSGLHGLGLNDTVHGSHANSGPAAGSSRSGFTGHPHNGTSPNSIGNSVSGAGGDASGGSVYGGGGLINVFSNNGGNGGQANSGSAGLKNPPAGGRPRLVQRHWTPPIEPHGHGRDPV</sequence>
<reference evidence="3 4" key="1">
    <citation type="submission" date="2014-04" db="EMBL/GenBank/DDBJ databases">
        <authorList>
            <consortium name="DOE Joint Genome Institute"/>
            <person name="Kuo A."/>
            <person name="Gay G."/>
            <person name="Dore J."/>
            <person name="Kohler A."/>
            <person name="Nagy L.G."/>
            <person name="Floudas D."/>
            <person name="Copeland A."/>
            <person name="Barry K.W."/>
            <person name="Cichocki N."/>
            <person name="Veneault-Fourrey C."/>
            <person name="LaButti K."/>
            <person name="Lindquist E.A."/>
            <person name="Lipzen A."/>
            <person name="Lundell T."/>
            <person name="Morin E."/>
            <person name="Murat C."/>
            <person name="Sun H."/>
            <person name="Tunlid A."/>
            <person name="Henrissat B."/>
            <person name="Grigoriev I.V."/>
            <person name="Hibbett D.S."/>
            <person name="Martin F."/>
            <person name="Nordberg H.P."/>
            <person name="Cantor M.N."/>
            <person name="Hua S.X."/>
        </authorList>
    </citation>
    <scope>NUCLEOTIDE SEQUENCE [LARGE SCALE GENOMIC DNA]</scope>
    <source>
        <strain evidence="4">h7</strain>
    </source>
</reference>
<organism evidence="3 4">
    <name type="scientific">Hebeloma cylindrosporum</name>
    <dbReference type="NCBI Taxonomy" id="76867"/>
    <lineage>
        <taxon>Eukaryota</taxon>
        <taxon>Fungi</taxon>
        <taxon>Dikarya</taxon>
        <taxon>Basidiomycota</taxon>
        <taxon>Agaricomycotina</taxon>
        <taxon>Agaricomycetes</taxon>
        <taxon>Agaricomycetidae</taxon>
        <taxon>Agaricales</taxon>
        <taxon>Agaricineae</taxon>
        <taxon>Hymenogastraceae</taxon>
        <taxon>Hebeloma</taxon>
    </lineage>
</organism>
<protein>
    <submittedName>
        <fullName evidence="3">Uncharacterized protein</fullName>
    </submittedName>
</protein>
<evidence type="ECO:0000313" key="3">
    <source>
        <dbReference type="EMBL" id="KIM48420.1"/>
    </source>
</evidence>
<feature type="region of interest" description="Disordered" evidence="1">
    <location>
        <begin position="136"/>
        <end position="180"/>
    </location>
</feature>
<keyword evidence="4" id="KW-1185">Reference proteome</keyword>
<evidence type="ECO:0000313" key="4">
    <source>
        <dbReference type="Proteomes" id="UP000053424"/>
    </source>
</evidence>
<dbReference type="OrthoDB" id="2565300at2759"/>
<dbReference type="HOGENOM" id="CLU_1517952_0_0_1"/>
<evidence type="ECO:0000256" key="2">
    <source>
        <dbReference type="SAM" id="SignalP"/>
    </source>
</evidence>
<evidence type="ECO:0000256" key="1">
    <source>
        <dbReference type="SAM" id="MobiDB-lite"/>
    </source>
</evidence>
<reference evidence="4" key="2">
    <citation type="submission" date="2015-01" db="EMBL/GenBank/DDBJ databases">
        <title>Evolutionary Origins and Diversification of the Mycorrhizal Mutualists.</title>
        <authorList>
            <consortium name="DOE Joint Genome Institute"/>
            <consortium name="Mycorrhizal Genomics Consortium"/>
            <person name="Kohler A."/>
            <person name="Kuo A."/>
            <person name="Nagy L.G."/>
            <person name="Floudas D."/>
            <person name="Copeland A."/>
            <person name="Barry K.W."/>
            <person name="Cichocki N."/>
            <person name="Veneault-Fourrey C."/>
            <person name="LaButti K."/>
            <person name="Lindquist E.A."/>
            <person name="Lipzen A."/>
            <person name="Lundell T."/>
            <person name="Morin E."/>
            <person name="Murat C."/>
            <person name="Riley R."/>
            <person name="Ohm R."/>
            <person name="Sun H."/>
            <person name="Tunlid A."/>
            <person name="Henrissat B."/>
            <person name="Grigoriev I.V."/>
            <person name="Hibbett D.S."/>
            <person name="Martin F."/>
        </authorList>
    </citation>
    <scope>NUCLEOTIDE SEQUENCE [LARGE SCALE GENOMIC DNA]</scope>
    <source>
        <strain evidence="4">h7</strain>
    </source>
</reference>
<proteinExistence type="predicted"/>
<dbReference type="AlphaFoldDB" id="A0A0C3CI47"/>
<keyword evidence="2" id="KW-0732">Signal</keyword>
<gene>
    <name evidence="3" type="ORF">M413DRAFT_22917</name>
</gene>
<feature type="region of interest" description="Disordered" evidence="1">
    <location>
        <begin position="76"/>
        <end position="114"/>
    </location>
</feature>